<gene>
    <name evidence="1" type="ORF">GSPATT00036598001</name>
</gene>
<name>A0CAK1_PARTE</name>
<dbReference type="AlphaFoldDB" id="A0CAK1"/>
<dbReference type="HOGENOM" id="CLU_1339769_0_0_1"/>
<dbReference type="Proteomes" id="UP000000600">
    <property type="component" value="Unassembled WGS sequence"/>
</dbReference>
<evidence type="ECO:0000313" key="2">
    <source>
        <dbReference type="Proteomes" id="UP000000600"/>
    </source>
</evidence>
<proteinExistence type="predicted"/>
<dbReference type="RefSeq" id="XP_001435215.1">
    <property type="nucleotide sequence ID" value="XM_001435178.1"/>
</dbReference>
<sequence>MKQVILCNYLIQQELLRSINLELQESLNPLRDLRTRLNQQCERILQDIQSINQILNEEESIFSENQQENQHQEHQNHDLNSYVSMSMSQGYQSRIKSSLLESYKQVIQNSQQQREELCQILPEQLRCQYNQTLTIILVFDHLVNAYEIEIDSQASIGDLAQEFKIVLNHQKEILFSFEGNILEEEFTFQQLNIQNGYTLQAQLIY</sequence>
<dbReference type="InterPro" id="IPR029071">
    <property type="entry name" value="Ubiquitin-like_domsf"/>
</dbReference>
<reference evidence="1 2" key="1">
    <citation type="journal article" date="2006" name="Nature">
        <title>Global trends of whole-genome duplications revealed by the ciliate Paramecium tetraurelia.</title>
        <authorList>
            <consortium name="Genoscope"/>
            <person name="Aury J.-M."/>
            <person name="Jaillon O."/>
            <person name="Duret L."/>
            <person name="Noel B."/>
            <person name="Jubin C."/>
            <person name="Porcel B.M."/>
            <person name="Segurens B."/>
            <person name="Daubin V."/>
            <person name="Anthouard V."/>
            <person name="Aiach N."/>
            <person name="Arnaiz O."/>
            <person name="Billaut A."/>
            <person name="Beisson J."/>
            <person name="Blanc I."/>
            <person name="Bouhouche K."/>
            <person name="Camara F."/>
            <person name="Duharcourt S."/>
            <person name="Guigo R."/>
            <person name="Gogendeau D."/>
            <person name="Katinka M."/>
            <person name="Keller A.-M."/>
            <person name="Kissmehl R."/>
            <person name="Klotz C."/>
            <person name="Koll F."/>
            <person name="Le Moue A."/>
            <person name="Lepere C."/>
            <person name="Malinsky S."/>
            <person name="Nowacki M."/>
            <person name="Nowak J.K."/>
            <person name="Plattner H."/>
            <person name="Poulain J."/>
            <person name="Ruiz F."/>
            <person name="Serrano V."/>
            <person name="Zagulski M."/>
            <person name="Dessen P."/>
            <person name="Betermier M."/>
            <person name="Weissenbach J."/>
            <person name="Scarpelli C."/>
            <person name="Schachter V."/>
            <person name="Sperling L."/>
            <person name="Meyer E."/>
            <person name="Cohen J."/>
            <person name="Wincker P."/>
        </authorList>
    </citation>
    <scope>NUCLEOTIDE SEQUENCE [LARGE SCALE GENOMIC DNA]</scope>
    <source>
        <strain evidence="1 2">Stock d4-2</strain>
    </source>
</reference>
<organism evidence="1 2">
    <name type="scientific">Paramecium tetraurelia</name>
    <dbReference type="NCBI Taxonomy" id="5888"/>
    <lineage>
        <taxon>Eukaryota</taxon>
        <taxon>Sar</taxon>
        <taxon>Alveolata</taxon>
        <taxon>Ciliophora</taxon>
        <taxon>Intramacronucleata</taxon>
        <taxon>Oligohymenophorea</taxon>
        <taxon>Peniculida</taxon>
        <taxon>Parameciidae</taxon>
        <taxon>Paramecium</taxon>
    </lineage>
</organism>
<accession>A0CAK1</accession>
<evidence type="ECO:0000313" key="1">
    <source>
        <dbReference type="EMBL" id="CAK67818.1"/>
    </source>
</evidence>
<dbReference type="GeneID" id="5021000"/>
<evidence type="ECO:0008006" key="3">
    <source>
        <dbReference type="Google" id="ProtNLM"/>
    </source>
</evidence>
<protein>
    <recommendedName>
        <fullName evidence="3">Ubiquitin-like domain-containing protein</fullName>
    </recommendedName>
</protein>
<keyword evidence="2" id="KW-1185">Reference proteome</keyword>
<dbReference type="InParanoid" id="A0CAK1"/>
<dbReference type="KEGG" id="ptm:GSPATT00036598001"/>
<dbReference type="SUPFAM" id="SSF54236">
    <property type="entry name" value="Ubiquitin-like"/>
    <property type="match status" value="1"/>
</dbReference>
<dbReference type="EMBL" id="CT868054">
    <property type="protein sequence ID" value="CAK67818.1"/>
    <property type="molecule type" value="Genomic_DNA"/>
</dbReference>